<dbReference type="Proteomes" id="UP001519343">
    <property type="component" value="Unassembled WGS sequence"/>
</dbReference>
<reference evidence="2 3" key="1">
    <citation type="submission" date="2021-03" db="EMBL/GenBank/DDBJ databases">
        <title>Genomic Encyclopedia of Type Strains, Phase IV (KMG-IV): sequencing the most valuable type-strain genomes for metagenomic binning, comparative biology and taxonomic classification.</title>
        <authorList>
            <person name="Goeker M."/>
        </authorList>
    </citation>
    <scope>NUCLEOTIDE SEQUENCE [LARGE SCALE GENOMIC DNA]</scope>
    <source>
        <strain evidence="2 3">DSM 24738</strain>
    </source>
</reference>
<dbReference type="InterPro" id="IPR011009">
    <property type="entry name" value="Kinase-like_dom_sf"/>
</dbReference>
<keyword evidence="1" id="KW-0472">Membrane</keyword>
<accession>A0ABS4GTU1</accession>
<evidence type="ECO:0000313" key="3">
    <source>
        <dbReference type="Proteomes" id="UP001519343"/>
    </source>
</evidence>
<protein>
    <recommendedName>
        <fullName evidence="4">Serine/threonine protein kinase</fullName>
    </recommendedName>
</protein>
<gene>
    <name evidence="2" type="ORF">J2Z37_003681</name>
</gene>
<keyword evidence="1" id="KW-0812">Transmembrane</keyword>
<evidence type="ECO:0000313" key="2">
    <source>
        <dbReference type="EMBL" id="MBP1933668.1"/>
    </source>
</evidence>
<dbReference type="EMBL" id="JAGGKT010000012">
    <property type="protein sequence ID" value="MBP1933668.1"/>
    <property type="molecule type" value="Genomic_DNA"/>
</dbReference>
<evidence type="ECO:0008006" key="4">
    <source>
        <dbReference type="Google" id="ProtNLM"/>
    </source>
</evidence>
<dbReference type="RefSeq" id="WP_209811720.1">
    <property type="nucleotide sequence ID" value="NZ_JAGGKT010000012.1"/>
</dbReference>
<comment type="caution">
    <text evidence="2">The sequence shown here is derived from an EMBL/GenBank/DDBJ whole genome shotgun (WGS) entry which is preliminary data.</text>
</comment>
<keyword evidence="1" id="KW-1133">Transmembrane helix</keyword>
<sequence>MEHFVNLINTQLLPQIQITSLHSTEPLVVEKIPSPWKLCGIGNYAAVLYHPEYPGWVVKIYAPGRPGITEEIEVYRRLGDHPAYSKCYYHQENFLVLKRLYGTTLYNCMHEGLRIPRQVILDIDQALDYARTKGLNPHDVHGKNVMMKDGRGYVVDVSDFYKQEYCSKWKDLKKAYFKIYLPFFYHFPVPVPYFVLNLVRKCYRKYKKYFFSS</sequence>
<feature type="transmembrane region" description="Helical" evidence="1">
    <location>
        <begin position="179"/>
        <end position="199"/>
    </location>
</feature>
<keyword evidence="3" id="KW-1185">Reference proteome</keyword>
<proteinExistence type="predicted"/>
<evidence type="ECO:0000256" key="1">
    <source>
        <dbReference type="SAM" id="Phobius"/>
    </source>
</evidence>
<organism evidence="2 3">
    <name type="scientific">Ammoniphilus resinae</name>
    <dbReference type="NCBI Taxonomy" id="861532"/>
    <lineage>
        <taxon>Bacteria</taxon>
        <taxon>Bacillati</taxon>
        <taxon>Bacillota</taxon>
        <taxon>Bacilli</taxon>
        <taxon>Bacillales</taxon>
        <taxon>Paenibacillaceae</taxon>
        <taxon>Aneurinibacillus group</taxon>
        <taxon>Ammoniphilus</taxon>
    </lineage>
</organism>
<name>A0ABS4GTU1_9BACL</name>
<dbReference type="Gene3D" id="1.10.510.10">
    <property type="entry name" value="Transferase(Phosphotransferase) domain 1"/>
    <property type="match status" value="1"/>
</dbReference>
<dbReference type="SUPFAM" id="SSF56112">
    <property type="entry name" value="Protein kinase-like (PK-like)"/>
    <property type="match status" value="1"/>
</dbReference>